<keyword evidence="2 5" id="KW-0012">Acyltransferase</keyword>
<dbReference type="SMART" id="SM00563">
    <property type="entry name" value="PlsC"/>
    <property type="match status" value="1"/>
</dbReference>
<dbReference type="PANTHER" id="PTHR10434">
    <property type="entry name" value="1-ACYL-SN-GLYCEROL-3-PHOSPHATE ACYLTRANSFERASE"/>
    <property type="match status" value="1"/>
</dbReference>
<dbReference type="SUPFAM" id="SSF69593">
    <property type="entry name" value="Glycerol-3-phosphate (1)-acyltransferase"/>
    <property type="match status" value="1"/>
</dbReference>
<dbReference type="PANTHER" id="PTHR10434:SF55">
    <property type="entry name" value="POSSIBLE ACYLTRANSFERASE"/>
    <property type="match status" value="1"/>
</dbReference>
<accession>A0A4S4FMU6</accession>
<dbReference type="CDD" id="cd07989">
    <property type="entry name" value="LPLAT_AGPAT-like"/>
    <property type="match status" value="1"/>
</dbReference>
<proteinExistence type="predicted"/>
<name>A0A4S4FMU6_9MICO</name>
<dbReference type="GO" id="GO:0003841">
    <property type="term" value="F:1-acylglycerol-3-phosphate O-acyltransferase activity"/>
    <property type="evidence" value="ECO:0007669"/>
    <property type="project" value="TreeGrafter"/>
</dbReference>
<evidence type="ECO:0000313" key="5">
    <source>
        <dbReference type="EMBL" id="THG31783.1"/>
    </source>
</evidence>
<dbReference type="InterPro" id="IPR002123">
    <property type="entry name" value="Plipid/glycerol_acylTrfase"/>
</dbReference>
<gene>
    <name evidence="5" type="ORF">E6C64_06935</name>
</gene>
<protein>
    <submittedName>
        <fullName evidence="5">1-acyl-sn-glycerol-3-phosphate acyltransferase</fullName>
    </submittedName>
</protein>
<evidence type="ECO:0000256" key="3">
    <source>
        <dbReference type="SAM" id="MobiDB-lite"/>
    </source>
</evidence>
<organism evidence="5 6">
    <name type="scientific">Naasia lichenicola</name>
    <dbReference type="NCBI Taxonomy" id="2565933"/>
    <lineage>
        <taxon>Bacteria</taxon>
        <taxon>Bacillati</taxon>
        <taxon>Actinomycetota</taxon>
        <taxon>Actinomycetes</taxon>
        <taxon>Micrococcales</taxon>
        <taxon>Microbacteriaceae</taxon>
        <taxon>Naasia</taxon>
    </lineage>
</organism>
<dbReference type="RefSeq" id="WP_136426903.1">
    <property type="nucleotide sequence ID" value="NZ_SSSM01000003.1"/>
</dbReference>
<keyword evidence="1 5" id="KW-0808">Transferase</keyword>
<evidence type="ECO:0000256" key="1">
    <source>
        <dbReference type="ARBA" id="ARBA00022679"/>
    </source>
</evidence>
<comment type="caution">
    <text evidence="5">The sequence shown here is derived from an EMBL/GenBank/DDBJ whole genome shotgun (WGS) entry which is preliminary data.</text>
</comment>
<evidence type="ECO:0000256" key="2">
    <source>
        <dbReference type="ARBA" id="ARBA00023315"/>
    </source>
</evidence>
<feature type="domain" description="Phospholipid/glycerol acyltransferase" evidence="4">
    <location>
        <begin position="66"/>
        <end position="186"/>
    </location>
</feature>
<dbReference type="EMBL" id="SSSM01000003">
    <property type="protein sequence ID" value="THG31783.1"/>
    <property type="molecule type" value="Genomic_DNA"/>
</dbReference>
<dbReference type="Pfam" id="PF01553">
    <property type="entry name" value="Acyltransferase"/>
    <property type="match status" value="1"/>
</dbReference>
<reference evidence="5 6" key="1">
    <citation type="submission" date="2019-04" db="EMBL/GenBank/DDBJ databases">
        <authorList>
            <person name="Jiang L."/>
        </authorList>
    </citation>
    <scope>NUCLEOTIDE SEQUENCE [LARGE SCALE GENOMIC DNA]</scope>
    <source>
        <strain evidence="5 6">YIM 131853</strain>
    </source>
</reference>
<dbReference type="GO" id="GO:0006654">
    <property type="term" value="P:phosphatidic acid biosynthetic process"/>
    <property type="evidence" value="ECO:0007669"/>
    <property type="project" value="TreeGrafter"/>
</dbReference>
<dbReference type="OrthoDB" id="9806008at2"/>
<dbReference type="Proteomes" id="UP000309133">
    <property type="component" value="Unassembled WGS sequence"/>
</dbReference>
<sequence length="270" mass="29222">MTGQQAGGAEPRPTDARRRSVRSSKHPEKSHPSAFWPVAGTAIPLMSLFSRLTIVDGGKVPASGAFVLTPNHITEIDPVVVGWSLWRIGRAPRFLAKESLFSVPVIGGVLRATGQVPVQRAGGGSGAAIPLDEAKRLVEKGQGLIVYPEGSLTRDPDTWPMRGKSGAVRIALQNDIPVIPAAHWGAQRLMSRYGRSIRLFPRSKITIKFGDPVDLSEYRGRPLDGPTLTAATERVMAAITALLEDLRGETAPVERWDPKKKGQTEIGRFD</sequence>
<evidence type="ECO:0000313" key="6">
    <source>
        <dbReference type="Proteomes" id="UP000309133"/>
    </source>
</evidence>
<dbReference type="GO" id="GO:0005886">
    <property type="term" value="C:plasma membrane"/>
    <property type="evidence" value="ECO:0007669"/>
    <property type="project" value="TreeGrafter"/>
</dbReference>
<dbReference type="AlphaFoldDB" id="A0A4S4FMU6"/>
<evidence type="ECO:0000259" key="4">
    <source>
        <dbReference type="SMART" id="SM00563"/>
    </source>
</evidence>
<keyword evidence="6" id="KW-1185">Reference proteome</keyword>
<feature type="region of interest" description="Disordered" evidence="3">
    <location>
        <begin position="1"/>
        <end position="33"/>
    </location>
</feature>